<dbReference type="InterPro" id="IPR006813">
    <property type="entry name" value="Glyco_trans_17"/>
</dbReference>
<accession>A0A6A6Q7B0</accession>
<evidence type="ECO:0000313" key="1">
    <source>
        <dbReference type="EMBL" id="KAF2488182.1"/>
    </source>
</evidence>
<dbReference type="Pfam" id="PF04724">
    <property type="entry name" value="Glyco_transf_17"/>
    <property type="match status" value="2"/>
</dbReference>
<dbReference type="Proteomes" id="UP000799767">
    <property type="component" value="Unassembled WGS sequence"/>
</dbReference>
<organism evidence="1 2">
    <name type="scientific">Neohortaea acidophila</name>
    <dbReference type="NCBI Taxonomy" id="245834"/>
    <lineage>
        <taxon>Eukaryota</taxon>
        <taxon>Fungi</taxon>
        <taxon>Dikarya</taxon>
        <taxon>Ascomycota</taxon>
        <taxon>Pezizomycotina</taxon>
        <taxon>Dothideomycetes</taxon>
        <taxon>Dothideomycetidae</taxon>
        <taxon>Mycosphaerellales</taxon>
        <taxon>Teratosphaeriaceae</taxon>
        <taxon>Neohortaea</taxon>
    </lineage>
</organism>
<sequence length="338" mass="39423">MLRRIERLGLVGVIVLLLTFGLSHGFSPFAPPRKVFDLVLFSTELDWLEIRLHTHAPYVDYFVIVESPTTFTNRPKPLHLKENWARYKQFHHQIIYRVVEDPIVSARHWDHEDYLRNALLHEVFPSLEGSQQEAQKHDVLIVSDMDELLRPDALLLVRHCAIPKRLTLRSHFYYYSFQWLHRGEQWAHPQASTFGVSVENTLPPNDLRQNLLGPGLPLFAAWSRWWESANLWNAGWHCSSCFASIQEVHTKMDSFSHQLWNTPANRDVKTMVQRVRSGMDLFARPDELYDRVTDNKDVPQYVLNASEHEGRFGYLLNRDGEDAGFIDWAVNSAPKAMR</sequence>
<dbReference type="EMBL" id="MU001631">
    <property type="protein sequence ID" value="KAF2488182.1"/>
    <property type="molecule type" value="Genomic_DNA"/>
</dbReference>
<proteinExistence type="predicted"/>
<dbReference type="GeneID" id="54478958"/>
<evidence type="ECO:0000313" key="2">
    <source>
        <dbReference type="Proteomes" id="UP000799767"/>
    </source>
</evidence>
<dbReference type="AlphaFoldDB" id="A0A6A6Q7B0"/>
<reference evidence="1" key="1">
    <citation type="journal article" date="2020" name="Stud. Mycol.">
        <title>101 Dothideomycetes genomes: a test case for predicting lifestyles and emergence of pathogens.</title>
        <authorList>
            <person name="Haridas S."/>
            <person name="Albert R."/>
            <person name="Binder M."/>
            <person name="Bloem J."/>
            <person name="Labutti K."/>
            <person name="Salamov A."/>
            <person name="Andreopoulos B."/>
            <person name="Baker S."/>
            <person name="Barry K."/>
            <person name="Bills G."/>
            <person name="Bluhm B."/>
            <person name="Cannon C."/>
            <person name="Castanera R."/>
            <person name="Culley D."/>
            <person name="Daum C."/>
            <person name="Ezra D."/>
            <person name="Gonzalez J."/>
            <person name="Henrissat B."/>
            <person name="Kuo A."/>
            <person name="Liang C."/>
            <person name="Lipzen A."/>
            <person name="Lutzoni F."/>
            <person name="Magnuson J."/>
            <person name="Mondo S."/>
            <person name="Nolan M."/>
            <person name="Ohm R."/>
            <person name="Pangilinan J."/>
            <person name="Park H.-J."/>
            <person name="Ramirez L."/>
            <person name="Alfaro M."/>
            <person name="Sun H."/>
            <person name="Tritt A."/>
            <person name="Yoshinaga Y."/>
            <person name="Zwiers L.-H."/>
            <person name="Turgeon B."/>
            <person name="Goodwin S."/>
            <person name="Spatafora J."/>
            <person name="Crous P."/>
            <person name="Grigoriev I."/>
        </authorList>
    </citation>
    <scope>NUCLEOTIDE SEQUENCE</scope>
    <source>
        <strain evidence="1">CBS 113389</strain>
    </source>
</reference>
<dbReference type="GO" id="GO:0006044">
    <property type="term" value="P:N-acetylglucosamine metabolic process"/>
    <property type="evidence" value="ECO:0007669"/>
    <property type="project" value="TreeGrafter"/>
</dbReference>
<dbReference type="PANTHER" id="PTHR12224">
    <property type="entry name" value="BETA-1,4-MANNOSYL-GLYCOPROTEIN BETA-1,4-N-ACETYLGLUCOSAMINYL-TRANSFERASE"/>
    <property type="match status" value="1"/>
</dbReference>
<dbReference type="PANTHER" id="PTHR12224:SF0">
    <property type="entry name" value="BETA-1,4-MANNOSYL-GLYCOPROTEIN 4-BETA-N-ACETYLGLUCOSAMINYLTRANSFERASE"/>
    <property type="match status" value="1"/>
</dbReference>
<keyword evidence="1" id="KW-0808">Transferase</keyword>
<dbReference type="GO" id="GO:0003830">
    <property type="term" value="F:beta-1,4-mannosylglycoprotein 4-beta-N-acetylglucosaminyltransferase activity"/>
    <property type="evidence" value="ECO:0007669"/>
    <property type="project" value="InterPro"/>
</dbReference>
<dbReference type="OrthoDB" id="6474464at2759"/>
<protein>
    <submittedName>
        <fullName evidence="1">Glycosyltransferase family 17-domain-containing protein</fullName>
    </submittedName>
</protein>
<name>A0A6A6Q7B0_9PEZI</name>
<dbReference type="RefSeq" id="XP_033594751.1">
    <property type="nucleotide sequence ID" value="XM_033737956.1"/>
</dbReference>
<gene>
    <name evidence="1" type="ORF">BDY17DRAFT_337577</name>
</gene>
<keyword evidence="2" id="KW-1185">Reference proteome</keyword>
<dbReference type="GO" id="GO:0016020">
    <property type="term" value="C:membrane"/>
    <property type="evidence" value="ECO:0007669"/>
    <property type="project" value="InterPro"/>
</dbReference>